<dbReference type="AlphaFoldDB" id="A0A9W8VE95"/>
<evidence type="ECO:0000313" key="2">
    <source>
        <dbReference type="EMBL" id="KAJ4255481.1"/>
    </source>
</evidence>
<dbReference type="EMBL" id="JAOQAZ010000020">
    <property type="protein sequence ID" value="KAJ4255481.1"/>
    <property type="molecule type" value="Genomic_DNA"/>
</dbReference>
<sequence length="208" mass="24368">MESCWAVIDNRKITQLRFPPGDRAQDLHKEMGTNHYIINEFRGHYGSNCNYSWHTPGSYNFAFGRSRYIDSKGIVMYLTNALEELRMRNRTKDDKDNGTLRKLCFITWDSHPEERTLARLGLDWFSEPDIKLLDLQQHYLRPMASELMARLELRYKDQKPQLRGDIKNAGYSLTNCAGNNAVFHLEILLALNYTKPAYVDKLFEGRRV</sequence>
<keyword evidence="3" id="KW-1185">Reference proteome</keyword>
<dbReference type="Proteomes" id="UP001152049">
    <property type="component" value="Unassembled WGS sequence"/>
</dbReference>
<proteinExistence type="predicted"/>
<dbReference type="Pfam" id="PF21762">
    <property type="entry name" value="DEDDh_C"/>
    <property type="match status" value="1"/>
</dbReference>
<name>A0A9W8VE95_9HYPO</name>
<reference evidence="2" key="1">
    <citation type="submission" date="2022-09" db="EMBL/GenBank/DDBJ databases">
        <title>Fusarium specimens isolated from Avocado Roots.</title>
        <authorList>
            <person name="Stajich J."/>
            <person name="Roper C."/>
            <person name="Heimlech-Rivalta G."/>
        </authorList>
    </citation>
    <scope>NUCLEOTIDE SEQUENCE</scope>
    <source>
        <strain evidence="2">CF00136</strain>
    </source>
</reference>
<dbReference type="OrthoDB" id="5082432at2759"/>
<dbReference type="InterPro" id="IPR048519">
    <property type="entry name" value="Gfd2/YDR514C-like_C"/>
</dbReference>
<evidence type="ECO:0000259" key="1">
    <source>
        <dbReference type="Pfam" id="PF21762"/>
    </source>
</evidence>
<comment type="caution">
    <text evidence="2">The sequence shown here is derived from an EMBL/GenBank/DDBJ whole genome shotgun (WGS) entry which is preliminary data.</text>
</comment>
<evidence type="ECO:0000313" key="3">
    <source>
        <dbReference type="Proteomes" id="UP001152049"/>
    </source>
</evidence>
<protein>
    <recommendedName>
        <fullName evidence="1">Gfd2/YDR514C-like C-terminal domain-containing protein</fullName>
    </recommendedName>
</protein>
<feature type="domain" description="Gfd2/YDR514C-like C-terminal" evidence="1">
    <location>
        <begin position="2"/>
        <end position="190"/>
    </location>
</feature>
<gene>
    <name evidence="2" type="ORF">NW762_009476</name>
</gene>
<accession>A0A9W8VE95</accession>
<organism evidence="2 3">
    <name type="scientific">Fusarium torreyae</name>
    <dbReference type="NCBI Taxonomy" id="1237075"/>
    <lineage>
        <taxon>Eukaryota</taxon>
        <taxon>Fungi</taxon>
        <taxon>Dikarya</taxon>
        <taxon>Ascomycota</taxon>
        <taxon>Pezizomycotina</taxon>
        <taxon>Sordariomycetes</taxon>
        <taxon>Hypocreomycetidae</taxon>
        <taxon>Hypocreales</taxon>
        <taxon>Nectriaceae</taxon>
        <taxon>Fusarium</taxon>
    </lineage>
</organism>